<dbReference type="WBParaSite" id="nRc.2.0.1.t19042-RA">
    <property type="protein sequence ID" value="nRc.2.0.1.t19042-RA"/>
    <property type="gene ID" value="nRc.2.0.1.g19042"/>
</dbReference>
<sequence length="70" mass="8187">MKETKKKYNKCQKCYVELLSIRNFVQTTMKNERNTSSRDKISMIAGGQQFTMASHLQREICLLLQQVVES</sequence>
<evidence type="ECO:0000313" key="2">
    <source>
        <dbReference type="WBParaSite" id="nRc.2.0.1.t19042-RA"/>
    </source>
</evidence>
<keyword evidence="1" id="KW-1185">Reference proteome</keyword>
<protein>
    <submittedName>
        <fullName evidence="2">Uncharacterized protein</fullName>
    </submittedName>
</protein>
<dbReference type="AlphaFoldDB" id="A0A915J028"/>
<evidence type="ECO:0000313" key="1">
    <source>
        <dbReference type="Proteomes" id="UP000887565"/>
    </source>
</evidence>
<name>A0A915J028_ROMCU</name>
<dbReference type="Proteomes" id="UP000887565">
    <property type="component" value="Unplaced"/>
</dbReference>
<reference evidence="2" key="1">
    <citation type="submission" date="2022-11" db="UniProtKB">
        <authorList>
            <consortium name="WormBaseParasite"/>
        </authorList>
    </citation>
    <scope>IDENTIFICATION</scope>
</reference>
<organism evidence="1 2">
    <name type="scientific">Romanomermis culicivorax</name>
    <name type="common">Nematode worm</name>
    <dbReference type="NCBI Taxonomy" id="13658"/>
    <lineage>
        <taxon>Eukaryota</taxon>
        <taxon>Metazoa</taxon>
        <taxon>Ecdysozoa</taxon>
        <taxon>Nematoda</taxon>
        <taxon>Enoplea</taxon>
        <taxon>Dorylaimia</taxon>
        <taxon>Mermithida</taxon>
        <taxon>Mermithoidea</taxon>
        <taxon>Mermithidae</taxon>
        <taxon>Romanomermis</taxon>
    </lineage>
</organism>
<proteinExistence type="predicted"/>
<accession>A0A915J028</accession>